<evidence type="ECO:0000313" key="3">
    <source>
        <dbReference type="Proteomes" id="UP000006565"/>
    </source>
</evidence>
<organism evidence="2 3">
    <name type="scientific">Methanolacinia petrolearia (strain DSM 11571 / OCM 486 / SEBR 4847)</name>
    <name type="common">Methanoplanus petrolearius</name>
    <dbReference type="NCBI Taxonomy" id="679926"/>
    <lineage>
        <taxon>Archaea</taxon>
        <taxon>Methanobacteriati</taxon>
        <taxon>Methanobacteriota</taxon>
        <taxon>Stenosarchaea group</taxon>
        <taxon>Methanomicrobia</taxon>
        <taxon>Methanomicrobiales</taxon>
        <taxon>Methanomicrobiaceae</taxon>
        <taxon>Methanolacinia</taxon>
    </lineage>
</organism>
<protein>
    <submittedName>
        <fullName evidence="2">Uncharacterized protein</fullName>
    </submittedName>
</protein>
<keyword evidence="1" id="KW-0812">Transmembrane</keyword>
<dbReference type="AlphaFoldDB" id="E1RGE4"/>
<keyword evidence="3" id="KW-1185">Reference proteome</keyword>
<evidence type="ECO:0000313" key="2">
    <source>
        <dbReference type="EMBL" id="ADN35155.1"/>
    </source>
</evidence>
<dbReference type="Proteomes" id="UP000006565">
    <property type="component" value="Chromosome"/>
</dbReference>
<feature type="transmembrane region" description="Helical" evidence="1">
    <location>
        <begin position="56"/>
        <end position="75"/>
    </location>
</feature>
<proteinExistence type="predicted"/>
<keyword evidence="1" id="KW-1133">Transmembrane helix</keyword>
<reference evidence="2 3" key="1">
    <citation type="journal article" date="2010" name="Stand. Genomic Sci.">
        <title>Complete genome sequence of Methanoplanus petrolearius type strain (SEBR 4847).</title>
        <authorList>
            <person name="Brambilla E."/>
            <person name="Djao O.D."/>
            <person name="Daligault H."/>
            <person name="Lapidus A."/>
            <person name="Lucas S."/>
            <person name="Hammon N."/>
            <person name="Nolan M."/>
            <person name="Tice H."/>
            <person name="Cheng J.F."/>
            <person name="Han C."/>
            <person name="Tapia R."/>
            <person name="Goodwin L."/>
            <person name="Pitluck S."/>
            <person name="Liolios K."/>
            <person name="Ivanova N."/>
            <person name="Mavromatis K."/>
            <person name="Mikhailova N."/>
            <person name="Pati A."/>
            <person name="Chen A."/>
            <person name="Palaniappan K."/>
            <person name="Land M."/>
            <person name="Hauser L."/>
            <person name="Chang Y.J."/>
            <person name="Jeffries C.D."/>
            <person name="Rohde M."/>
            <person name="Spring S."/>
            <person name="Sikorski J."/>
            <person name="Goker M."/>
            <person name="Woyke T."/>
            <person name="Bristow J."/>
            <person name="Eisen J.A."/>
            <person name="Markowitz V."/>
            <person name="Hugenholtz P."/>
            <person name="Kyrpides N.C."/>
            <person name="Klenk H.P."/>
        </authorList>
    </citation>
    <scope>NUCLEOTIDE SEQUENCE [LARGE SCALE GENOMIC DNA]</scope>
    <source>
        <strain evidence="3">DSM 11571 / OCM 486 / SEBR 4847</strain>
    </source>
</reference>
<keyword evidence="1" id="KW-0472">Membrane</keyword>
<dbReference type="eggNOG" id="arCOG13741">
    <property type="taxonomic scope" value="Archaea"/>
</dbReference>
<evidence type="ECO:0000256" key="1">
    <source>
        <dbReference type="SAM" id="Phobius"/>
    </source>
</evidence>
<dbReference type="STRING" id="679926.Mpet_0381"/>
<gene>
    <name evidence="2" type="ordered locus">Mpet_0381</name>
</gene>
<dbReference type="HOGENOM" id="CLU_1232788_0_0_2"/>
<name>E1RGE4_METP4</name>
<sequence>MLQGFCPTIRNGQIPYVPGGINVNGLKNYLKPLTILSPGAEKNGDKNMKIKKGMRALSLLLIVALVGVMFVPAVSAEQSDDQQFSQGQVIDPEGMELTRTSQSKISDTSASGVLKSSYDWIAGTNIYREFPDPVKSKFYSESRLSGTTTPYNVYKVGVRGRAWREGIFKFDKTDENYYSADAAVNYECSDTYVGGHWLAQSDHTFEYPANNDYYYPTTTDDMDL</sequence>
<accession>E1RGE4</accession>
<dbReference type="EMBL" id="CP002117">
    <property type="protein sequence ID" value="ADN35155.1"/>
    <property type="molecule type" value="Genomic_DNA"/>
</dbReference>
<dbReference type="KEGG" id="mpi:Mpet_0381"/>